<keyword evidence="6 9" id="KW-0057">Aromatic amino acid biosynthesis</keyword>
<name>A0A6N8HXZ3_9FIRM</name>
<comment type="function">
    <text evidence="1 9">The alpha subunit is responsible for the aldol cleavage of indoleglycerol phosphate to indole and glyceraldehyde 3-phosphate.</text>
</comment>
<protein>
    <recommendedName>
        <fullName evidence="9">Tryptophan synthase alpha chain</fullName>
        <ecNumber evidence="9">4.2.1.20</ecNumber>
    </recommendedName>
</protein>
<organism evidence="11 12">
    <name type="scientific">Caproicibacter fermentans</name>
    <dbReference type="NCBI Taxonomy" id="2576756"/>
    <lineage>
        <taxon>Bacteria</taxon>
        <taxon>Bacillati</taxon>
        <taxon>Bacillota</taxon>
        <taxon>Clostridia</taxon>
        <taxon>Eubacteriales</taxon>
        <taxon>Acutalibacteraceae</taxon>
        <taxon>Caproicibacter</taxon>
    </lineage>
</organism>
<keyword evidence="4 9" id="KW-0028">Amino-acid biosynthesis</keyword>
<evidence type="ECO:0000256" key="10">
    <source>
        <dbReference type="RuleBase" id="RU003662"/>
    </source>
</evidence>
<proteinExistence type="inferred from homology"/>
<sequence length="267" mass="28700">MNRIDRKFAQLKEKGEKALIPFVTAGDPNLETTEKLVLAMFSAGADLMEIGVPFSDPVAEGPVIQRASSRALNSGTTLIKIFALVKKLRKKTDEPILLMLYLNSIFRFGKERFFGLCSANGVDGVIVPDMPFEERDEILGTAEKYGVISISMVAPTSHERIAMIASSAKGFLYCVSSTGVTGTRNRFTTDFDAFFGAIHRAAKVPCAVGFGISDPEQAERMASYCDGVIVGSALVKIVEREGANSVIPAADFVKSLCGAVKGVKSES</sequence>
<dbReference type="NCBIfam" id="TIGR00262">
    <property type="entry name" value="trpA"/>
    <property type="match status" value="1"/>
</dbReference>
<dbReference type="RefSeq" id="WP_066648862.1">
    <property type="nucleotide sequence ID" value="NZ_VWXL01000047.1"/>
</dbReference>
<feature type="active site" description="Proton acceptor" evidence="9">
    <location>
        <position position="49"/>
    </location>
</feature>
<evidence type="ECO:0000256" key="5">
    <source>
        <dbReference type="ARBA" id="ARBA00022822"/>
    </source>
</evidence>
<evidence type="ECO:0000313" key="12">
    <source>
        <dbReference type="Proteomes" id="UP000469440"/>
    </source>
</evidence>
<dbReference type="PROSITE" id="PS00167">
    <property type="entry name" value="TRP_SYNTHASE_ALPHA"/>
    <property type="match status" value="1"/>
</dbReference>
<evidence type="ECO:0000256" key="7">
    <source>
        <dbReference type="ARBA" id="ARBA00023239"/>
    </source>
</evidence>
<dbReference type="SUPFAM" id="SSF51366">
    <property type="entry name" value="Ribulose-phoshate binding barrel"/>
    <property type="match status" value="1"/>
</dbReference>
<comment type="subunit">
    <text evidence="3 9">Tetramer of two alpha and two beta chains.</text>
</comment>
<evidence type="ECO:0000313" key="11">
    <source>
        <dbReference type="EMBL" id="MVB10721.1"/>
    </source>
</evidence>
<dbReference type="CDD" id="cd04724">
    <property type="entry name" value="Tryptophan_synthase_alpha"/>
    <property type="match status" value="1"/>
</dbReference>
<evidence type="ECO:0000256" key="3">
    <source>
        <dbReference type="ARBA" id="ARBA00011270"/>
    </source>
</evidence>
<accession>A0A6N8HXZ3</accession>
<dbReference type="HAMAP" id="MF_00131">
    <property type="entry name" value="Trp_synth_alpha"/>
    <property type="match status" value="1"/>
</dbReference>
<dbReference type="GO" id="GO:0005829">
    <property type="term" value="C:cytosol"/>
    <property type="evidence" value="ECO:0007669"/>
    <property type="project" value="TreeGrafter"/>
</dbReference>
<evidence type="ECO:0000256" key="9">
    <source>
        <dbReference type="HAMAP-Rule" id="MF_00131"/>
    </source>
</evidence>
<dbReference type="PANTHER" id="PTHR43406:SF1">
    <property type="entry name" value="TRYPTOPHAN SYNTHASE ALPHA CHAIN, CHLOROPLASTIC"/>
    <property type="match status" value="1"/>
</dbReference>
<dbReference type="Gene3D" id="3.20.20.70">
    <property type="entry name" value="Aldolase class I"/>
    <property type="match status" value="1"/>
</dbReference>
<dbReference type="InterPro" id="IPR013785">
    <property type="entry name" value="Aldolase_TIM"/>
</dbReference>
<gene>
    <name evidence="9 11" type="primary">trpA</name>
    <name evidence="11" type="ORF">CAFE_14190</name>
</gene>
<comment type="caution">
    <text evidence="11">The sequence shown here is derived from an EMBL/GenBank/DDBJ whole genome shotgun (WGS) entry which is preliminary data.</text>
</comment>
<dbReference type="AlphaFoldDB" id="A0A6N8HXZ3"/>
<dbReference type="Pfam" id="PF00290">
    <property type="entry name" value="Trp_syntA"/>
    <property type="match status" value="1"/>
</dbReference>
<keyword evidence="7 9" id="KW-0456">Lyase</keyword>
<dbReference type="EMBL" id="VWXL01000047">
    <property type="protein sequence ID" value="MVB10721.1"/>
    <property type="molecule type" value="Genomic_DNA"/>
</dbReference>
<reference evidence="11 12" key="1">
    <citation type="submission" date="2019-09" db="EMBL/GenBank/DDBJ databases">
        <title>Genome sequence of Clostridium sp. EA1.</title>
        <authorList>
            <person name="Poehlein A."/>
            <person name="Bengelsdorf F.R."/>
            <person name="Daniel R."/>
        </authorList>
    </citation>
    <scope>NUCLEOTIDE SEQUENCE [LARGE SCALE GENOMIC DNA]</scope>
    <source>
        <strain evidence="11 12">EA1</strain>
    </source>
</reference>
<comment type="pathway">
    <text evidence="2 9">Amino-acid biosynthesis; L-tryptophan biosynthesis; L-tryptophan from chorismate: step 5/5.</text>
</comment>
<evidence type="ECO:0000256" key="4">
    <source>
        <dbReference type="ARBA" id="ARBA00022605"/>
    </source>
</evidence>
<keyword evidence="12" id="KW-1185">Reference proteome</keyword>
<dbReference type="FunFam" id="3.20.20.70:FF:000037">
    <property type="entry name" value="Tryptophan synthase alpha chain"/>
    <property type="match status" value="1"/>
</dbReference>
<dbReference type="InterPro" id="IPR002028">
    <property type="entry name" value="Trp_synthase_suA"/>
</dbReference>
<dbReference type="GO" id="GO:0004834">
    <property type="term" value="F:tryptophan synthase activity"/>
    <property type="evidence" value="ECO:0007669"/>
    <property type="project" value="UniProtKB-UniRule"/>
</dbReference>
<comment type="similarity">
    <text evidence="9 10">Belongs to the TrpA family.</text>
</comment>
<dbReference type="PANTHER" id="PTHR43406">
    <property type="entry name" value="TRYPTOPHAN SYNTHASE, ALPHA CHAIN"/>
    <property type="match status" value="1"/>
</dbReference>
<dbReference type="UniPathway" id="UPA00035">
    <property type="reaction ID" value="UER00044"/>
</dbReference>
<dbReference type="EC" id="4.2.1.20" evidence="9"/>
<dbReference type="InterPro" id="IPR011060">
    <property type="entry name" value="RibuloseP-bd_barrel"/>
</dbReference>
<feature type="active site" description="Proton acceptor" evidence="9">
    <location>
        <position position="60"/>
    </location>
</feature>
<dbReference type="OrthoDB" id="9804578at2"/>
<comment type="catalytic activity">
    <reaction evidence="8 9">
        <text>(1S,2R)-1-C-(indol-3-yl)glycerol 3-phosphate + L-serine = D-glyceraldehyde 3-phosphate + L-tryptophan + H2O</text>
        <dbReference type="Rhea" id="RHEA:10532"/>
        <dbReference type="ChEBI" id="CHEBI:15377"/>
        <dbReference type="ChEBI" id="CHEBI:33384"/>
        <dbReference type="ChEBI" id="CHEBI:57912"/>
        <dbReference type="ChEBI" id="CHEBI:58866"/>
        <dbReference type="ChEBI" id="CHEBI:59776"/>
        <dbReference type="EC" id="4.2.1.20"/>
    </reaction>
</comment>
<dbReference type="Proteomes" id="UP000469440">
    <property type="component" value="Unassembled WGS sequence"/>
</dbReference>
<evidence type="ECO:0000256" key="8">
    <source>
        <dbReference type="ARBA" id="ARBA00049047"/>
    </source>
</evidence>
<keyword evidence="5 9" id="KW-0822">Tryptophan biosynthesis</keyword>
<evidence type="ECO:0000256" key="2">
    <source>
        <dbReference type="ARBA" id="ARBA00004733"/>
    </source>
</evidence>
<dbReference type="InterPro" id="IPR018204">
    <property type="entry name" value="Trp_synthase_alpha_AS"/>
</dbReference>
<evidence type="ECO:0000256" key="1">
    <source>
        <dbReference type="ARBA" id="ARBA00003365"/>
    </source>
</evidence>
<evidence type="ECO:0000256" key="6">
    <source>
        <dbReference type="ARBA" id="ARBA00023141"/>
    </source>
</evidence>